<sequence length="197" mass="22447">MFGGALTAVSGIGDGGSEVKNNSVAPKSHQHFHRLIIPLEATFSSDSGLQVIRSTMYEPVTDRCVTTTIIKPTKYPHDDSSVNEYENRKDLSPPEKPPRRHSRAQRQLARWGSCEDAKKRNRKKTMYCSVMNIAHWNIYKYYYNNITRSIFFTFTAVSVYMTEKIVFLPADVVNMTELVFRISCARGSASNEFDYAE</sequence>
<accession>A0AAV8YR86</accession>
<feature type="region of interest" description="Disordered" evidence="1">
    <location>
        <begin position="75"/>
        <end position="108"/>
    </location>
</feature>
<organism evidence="2 3">
    <name type="scientific">Aromia moschata</name>
    <dbReference type="NCBI Taxonomy" id="1265417"/>
    <lineage>
        <taxon>Eukaryota</taxon>
        <taxon>Metazoa</taxon>
        <taxon>Ecdysozoa</taxon>
        <taxon>Arthropoda</taxon>
        <taxon>Hexapoda</taxon>
        <taxon>Insecta</taxon>
        <taxon>Pterygota</taxon>
        <taxon>Neoptera</taxon>
        <taxon>Endopterygota</taxon>
        <taxon>Coleoptera</taxon>
        <taxon>Polyphaga</taxon>
        <taxon>Cucujiformia</taxon>
        <taxon>Chrysomeloidea</taxon>
        <taxon>Cerambycidae</taxon>
        <taxon>Cerambycinae</taxon>
        <taxon>Callichromatini</taxon>
        <taxon>Aromia</taxon>
    </lineage>
</organism>
<evidence type="ECO:0000313" key="3">
    <source>
        <dbReference type="Proteomes" id="UP001162162"/>
    </source>
</evidence>
<evidence type="ECO:0000256" key="1">
    <source>
        <dbReference type="SAM" id="MobiDB-lite"/>
    </source>
</evidence>
<name>A0AAV8YR86_9CUCU</name>
<dbReference type="Proteomes" id="UP001162162">
    <property type="component" value="Unassembled WGS sequence"/>
</dbReference>
<proteinExistence type="predicted"/>
<evidence type="ECO:0000313" key="2">
    <source>
        <dbReference type="EMBL" id="KAJ8953338.1"/>
    </source>
</evidence>
<keyword evidence="3" id="KW-1185">Reference proteome</keyword>
<feature type="compositionally biased region" description="Basic and acidic residues" evidence="1">
    <location>
        <begin position="75"/>
        <end position="97"/>
    </location>
</feature>
<protein>
    <submittedName>
        <fullName evidence="2">Uncharacterized protein</fullName>
    </submittedName>
</protein>
<gene>
    <name evidence="2" type="ORF">NQ318_012133</name>
</gene>
<dbReference type="AlphaFoldDB" id="A0AAV8YR86"/>
<dbReference type="EMBL" id="JAPWTK010000057">
    <property type="protein sequence ID" value="KAJ8953338.1"/>
    <property type="molecule type" value="Genomic_DNA"/>
</dbReference>
<comment type="caution">
    <text evidence="2">The sequence shown here is derived from an EMBL/GenBank/DDBJ whole genome shotgun (WGS) entry which is preliminary data.</text>
</comment>
<reference evidence="2" key="1">
    <citation type="journal article" date="2023" name="Insect Mol. Biol.">
        <title>Genome sequencing provides insights into the evolution of gene families encoding plant cell wall-degrading enzymes in longhorned beetles.</title>
        <authorList>
            <person name="Shin N.R."/>
            <person name="Okamura Y."/>
            <person name="Kirsch R."/>
            <person name="Pauchet Y."/>
        </authorList>
    </citation>
    <scope>NUCLEOTIDE SEQUENCE</scope>
    <source>
        <strain evidence="2">AMC_N1</strain>
    </source>
</reference>